<gene>
    <name evidence="2" type="ORF">AXF42_Ash010432</name>
</gene>
<accession>A0A2I0BDZ2</accession>
<dbReference type="Proteomes" id="UP000236161">
    <property type="component" value="Unassembled WGS sequence"/>
</dbReference>
<protein>
    <recommendedName>
        <fullName evidence="4">WPP domain-associated protein</fullName>
    </recommendedName>
</protein>
<reference evidence="2 3" key="1">
    <citation type="journal article" date="2017" name="Nature">
        <title>The Apostasia genome and the evolution of orchids.</title>
        <authorList>
            <person name="Zhang G.Q."/>
            <person name="Liu K.W."/>
            <person name="Li Z."/>
            <person name="Lohaus R."/>
            <person name="Hsiao Y.Y."/>
            <person name="Niu S.C."/>
            <person name="Wang J.Y."/>
            <person name="Lin Y.C."/>
            <person name="Xu Q."/>
            <person name="Chen L.J."/>
            <person name="Yoshida K."/>
            <person name="Fujiwara S."/>
            <person name="Wang Z.W."/>
            <person name="Zhang Y.Q."/>
            <person name="Mitsuda N."/>
            <person name="Wang M."/>
            <person name="Liu G.H."/>
            <person name="Pecoraro L."/>
            <person name="Huang H.X."/>
            <person name="Xiao X.J."/>
            <person name="Lin M."/>
            <person name="Wu X.Y."/>
            <person name="Wu W.L."/>
            <person name="Chen Y.Y."/>
            <person name="Chang S.B."/>
            <person name="Sakamoto S."/>
            <person name="Ohme-Takagi M."/>
            <person name="Yagi M."/>
            <person name="Zeng S.J."/>
            <person name="Shen C.Y."/>
            <person name="Yeh C.M."/>
            <person name="Luo Y.B."/>
            <person name="Tsai W.C."/>
            <person name="Van de Peer Y."/>
            <person name="Liu Z.J."/>
        </authorList>
    </citation>
    <scope>NUCLEOTIDE SEQUENCE [LARGE SCALE GENOMIC DNA]</scope>
    <source>
        <strain evidence="3">cv. Shenzhen</strain>
        <tissue evidence="2">Stem</tissue>
    </source>
</reference>
<evidence type="ECO:0000313" key="3">
    <source>
        <dbReference type="Proteomes" id="UP000236161"/>
    </source>
</evidence>
<dbReference type="PANTHER" id="PTHR33883">
    <property type="entry name" value="WPP DOMAIN-ASSOCIATED PROTEIN"/>
    <property type="match status" value="1"/>
</dbReference>
<dbReference type="PANTHER" id="PTHR33883:SF10">
    <property type="entry name" value="WPP DOMAIN-ASSOCIATED PROTEIN"/>
    <property type="match status" value="1"/>
</dbReference>
<sequence>MSHSDRTPSQTRWKIDDVFSIIENDGAGAEAALYEKFLIDDFDNYMDEINDRLTISRLVNDSVVKGMVNAVVEETAERISSKEAEIAILKGKLQALTFTVAASDRLQPLMPESLLVRLDSKRTNSSHAMSYLQKGGELSSLNLLGSLRVSIERQAQRLKEDIEHMRRTNCSCRSNISSANFGFCRAVRQSGVDFKLQRLGRSADSLIKMLDETFNQVNRMMSVMKFSLFEMKFEYELQAEITGISLQNFLRDLEEEYETKLFEQRKLANAISKDYEWKINELSSVRKDVDAISTSLFNLDQTLSYSHTSNEAFEEVNSIKWREQFPKSKYGKSHSQFASNLEENGAAAMQKSSEYENPVIEFVELPQLKHLSKEELAAFYKTEMTKMRRQHDKAMEEKTEELFRLKRQFLKEKASLISRKDKELEYVRKNIPQIILKLDDILLDKERFLVVFDDCDELCALQHKADSLFLENQRLRGVITGNRKEIEFLSSEVLDAQSQLLVHSSEEASLLLQIEKLKENLIDIEIEANTKDELDGVIWREVISRLSMAMENMIMETKIIHEIYLVLVRECICEAMAKLNITMLKQYAEMVTLESILSEKEAIILKQSADKANLESLFSEKEMSLQREIEEGNKMKHDIKSLLKLMEEKEKIASEAESTIMQQKQHFELINIELDVLRDQVSKQGLLISENKVQSDKMKNQLDETFQHLHMYEMEIDNLNQKLAVASNSLLESERKISTLKGTMKEKEEQLLSANIDVSCQQVKQVETILRSLKMLSQSFLDFEGNFTASMERVESRLTILRDQCCSQKQHEKLLLKQGLWYKKMFEIRTENLQKAEVEVDLLGDEVDALLSLLGKVYVALDHYSPVLQHYSGFEENCKAKQADKGDTKSGYSAQNRLISLCISDVTSSLSTQSR</sequence>
<feature type="coiled-coil region" evidence="1">
    <location>
        <begin position="702"/>
        <end position="750"/>
    </location>
</feature>
<dbReference type="EMBL" id="KZ451888">
    <property type="protein sequence ID" value="PKA66023.1"/>
    <property type="molecule type" value="Genomic_DNA"/>
</dbReference>
<feature type="coiled-coil region" evidence="1">
    <location>
        <begin position="507"/>
        <end position="534"/>
    </location>
</feature>
<feature type="coiled-coil region" evidence="1">
    <location>
        <begin position="377"/>
        <end position="408"/>
    </location>
</feature>
<dbReference type="OrthoDB" id="619142at2759"/>
<evidence type="ECO:0000313" key="2">
    <source>
        <dbReference type="EMBL" id="PKA66023.1"/>
    </source>
</evidence>
<name>A0A2I0BDZ2_9ASPA</name>
<keyword evidence="1" id="KW-0175">Coiled coil</keyword>
<keyword evidence="3" id="KW-1185">Reference proteome</keyword>
<dbReference type="AlphaFoldDB" id="A0A2I0BDZ2"/>
<proteinExistence type="predicted"/>
<organism evidence="2 3">
    <name type="scientific">Apostasia shenzhenica</name>
    <dbReference type="NCBI Taxonomy" id="1088818"/>
    <lineage>
        <taxon>Eukaryota</taxon>
        <taxon>Viridiplantae</taxon>
        <taxon>Streptophyta</taxon>
        <taxon>Embryophyta</taxon>
        <taxon>Tracheophyta</taxon>
        <taxon>Spermatophyta</taxon>
        <taxon>Magnoliopsida</taxon>
        <taxon>Liliopsida</taxon>
        <taxon>Asparagales</taxon>
        <taxon>Orchidaceae</taxon>
        <taxon>Apostasioideae</taxon>
        <taxon>Apostasia</taxon>
    </lineage>
</organism>
<feature type="coiled-coil region" evidence="1">
    <location>
        <begin position="639"/>
        <end position="666"/>
    </location>
</feature>
<evidence type="ECO:0000256" key="1">
    <source>
        <dbReference type="SAM" id="Coils"/>
    </source>
</evidence>
<dbReference type="STRING" id="1088818.A0A2I0BDZ2"/>
<dbReference type="InterPro" id="IPR037490">
    <property type="entry name" value="WAP"/>
</dbReference>
<evidence type="ECO:0008006" key="4">
    <source>
        <dbReference type="Google" id="ProtNLM"/>
    </source>
</evidence>